<dbReference type="PANTHER" id="PTHR12526:SF636">
    <property type="entry name" value="BLL3647 PROTEIN"/>
    <property type="match status" value="1"/>
</dbReference>
<sequence>MAIYAEWLTKRGHNVTLISPPPQRVSLKRAVKRWFTGRGWPKYQRIVGSHVDGRGLNHLVLDTHRPLTTDDVKASDVVVATWWETAEWLMGLPDHLGAKAYLIQHHEVFESVHRERCEATYRLPLHKIVVAKWLKYLMENLYDDCESDLVTNGVDHDLFFAPVRSKQASPTVGVLYHEAGFKGFDVVLGTLEKLKCQWPDLRVVAFGSDEPSGVYVLPSYVELHVNPRQEALRGLYASCDVWLTTSRSEGFNLMAMEAMACRTPVVSTRTGWPAEAVRDGVNGYLVDIDDAAAAAQAAHKVLALIDSEWRVMSDRAFATVRDATWEPSCQLFERALRRAIKRADLGEIAGKATHAANKVNG</sequence>
<evidence type="ECO:0000313" key="1">
    <source>
        <dbReference type="EMBL" id="MFC7459446.1"/>
    </source>
</evidence>
<dbReference type="SUPFAM" id="SSF53756">
    <property type="entry name" value="UDP-Glycosyltransferase/glycogen phosphorylase"/>
    <property type="match status" value="1"/>
</dbReference>
<protein>
    <submittedName>
        <fullName evidence="1">Glycosyltransferase family 4 protein</fullName>
        <ecNumber evidence="1">2.4.-.-</ecNumber>
    </submittedName>
</protein>
<dbReference type="Gene3D" id="3.40.50.2000">
    <property type="entry name" value="Glycogen Phosphorylase B"/>
    <property type="match status" value="1"/>
</dbReference>
<dbReference type="PANTHER" id="PTHR12526">
    <property type="entry name" value="GLYCOSYLTRANSFERASE"/>
    <property type="match status" value="1"/>
</dbReference>
<evidence type="ECO:0000313" key="2">
    <source>
        <dbReference type="Proteomes" id="UP001596457"/>
    </source>
</evidence>
<dbReference type="EMBL" id="JBHTBZ010000009">
    <property type="protein sequence ID" value="MFC7459446.1"/>
    <property type="molecule type" value="Genomic_DNA"/>
</dbReference>
<keyword evidence="1" id="KW-0328">Glycosyltransferase</keyword>
<name>A0ABW2S7C8_9BURK</name>
<dbReference type="RefSeq" id="WP_382198693.1">
    <property type="nucleotide sequence ID" value="NZ_JBHTBZ010000009.1"/>
</dbReference>
<dbReference type="Proteomes" id="UP001596457">
    <property type="component" value="Unassembled WGS sequence"/>
</dbReference>
<proteinExistence type="predicted"/>
<keyword evidence="1" id="KW-0808">Transferase</keyword>
<gene>
    <name evidence="1" type="ORF">ACFQU0_03285</name>
</gene>
<dbReference type="Gene3D" id="3.40.50.11090">
    <property type="match status" value="1"/>
</dbReference>
<dbReference type="CDD" id="cd03801">
    <property type="entry name" value="GT4_PimA-like"/>
    <property type="match status" value="1"/>
</dbReference>
<accession>A0ABW2S7C8</accession>
<comment type="caution">
    <text evidence="1">The sequence shown here is derived from an EMBL/GenBank/DDBJ whole genome shotgun (WGS) entry which is preliminary data.</text>
</comment>
<reference evidence="2" key="1">
    <citation type="journal article" date="2019" name="Int. J. Syst. Evol. Microbiol.">
        <title>The Global Catalogue of Microorganisms (GCM) 10K type strain sequencing project: providing services to taxonomists for standard genome sequencing and annotation.</title>
        <authorList>
            <consortium name="The Broad Institute Genomics Platform"/>
            <consortium name="The Broad Institute Genome Sequencing Center for Infectious Disease"/>
            <person name="Wu L."/>
            <person name="Ma J."/>
        </authorList>
    </citation>
    <scope>NUCLEOTIDE SEQUENCE [LARGE SCALE GENOMIC DNA]</scope>
    <source>
        <strain evidence="2">CCUG 53903</strain>
    </source>
</reference>
<dbReference type="GO" id="GO:0016757">
    <property type="term" value="F:glycosyltransferase activity"/>
    <property type="evidence" value="ECO:0007669"/>
    <property type="project" value="UniProtKB-KW"/>
</dbReference>
<organism evidence="1 2">
    <name type="scientific">Hydrogenophaga defluvii</name>
    <dbReference type="NCBI Taxonomy" id="249410"/>
    <lineage>
        <taxon>Bacteria</taxon>
        <taxon>Pseudomonadati</taxon>
        <taxon>Pseudomonadota</taxon>
        <taxon>Betaproteobacteria</taxon>
        <taxon>Burkholderiales</taxon>
        <taxon>Comamonadaceae</taxon>
        <taxon>Hydrogenophaga</taxon>
    </lineage>
</organism>
<dbReference type="EC" id="2.4.-.-" evidence="1"/>
<dbReference type="Pfam" id="PF13692">
    <property type="entry name" value="Glyco_trans_1_4"/>
    <property type="match status" value="1"/>
</dbReference>
<keyword evidence="2" id="KW-1185">Reference proteome</keyword>